<feature type="non-terminal residue" evidence="4">
    <location>
        <position position="1"/>
    </location>
</feature>
<dbReference type="PANTHER" id="PTHR22916:SF51">
    <property type="entry name" value="GLYCOSYLTRANSFERASE EPSH-RELATED"/>
    <property type="match status" value="1"/>
</dbReference>
<name>A0ABS2DUR0_9BURK</name>
<evidence type="ECO:0000256" key="1">
    <source>
        <dbReference type="ARBA" id="ARBA00022676"/>
    </source>
</evidence>
<dbReference type="EMBL" id="JACJJC010000102">
    <property type="protein sequence ID" value="MBM6705089.1"/>
    <property type="molecule type" value="Genomic_DNA"/>
</dbReference>
<dbReference type="InterPro" id="IPR029044">
    <property type="entry name" value="Nucleotide-diphossugar_trans"/>
</dbReference>
<dbReference type="SUPFAM" id="SSF53448">
    <property type="entry name" value="Nucleotide-diphospho-sugar transferases"/>
    <property type="match status" value="2"/>
</dbReference>
<dbReference type="Proteomes" id="UP000715095">
    <property type="component" value="Unassembled WGS sequence"/>
</dbReference>
<evidence type="ECO:0000313" key="4">
    <source>
        <dbReference type="EMBL" id="MBM6705089.1"/>
    </source>
</evidence>
<dbReference type="CDD" id="cd00761">
    <property type="entry name" value="Glyco_tranf_GTA_type"/>
    <property type="match status" value="1"/>
</dbReference>
<evidence type="ECO:0000256" key="2">
    <source>
        <dbReference type="ARBA" id="ARBA00022679"/>
    </source>
</evidence>
<keyword evidence="5" id="KW-1185">Reference proteome</keyword>
<comment type="caution">
    <text evidence="4">The sequence shown here is derived from an EMBL/GenBank/DDBJ whole genome shotgun (WGS) entry which is preliminary data.</text>
</comment>
<evidence type="ECO:0000313" key="5">
    <source>
        <dbReference type="Proteomes" id="UP000715095"/>
    </source>
</evidence>
<dbReference type="PANTHER" id="PTHR22916">
    <property type="entry name" value="GLYCOSYLTRANSFERASE"/>
    <property type="match status" value="1"/>
</dbReference>
<dbReference type="Gene3D" id="3.90.550.10">
    <property type="entry name" value="Spore Coat Polysaccharide Biosynthesis Protein SpsA, Chain A"/>
    <property type="match status" value="2"/>
</dbReference>
<organism evidence="4 5">
    <name type="scientific">Sutterella massiliensis</name>
    <dbReference type="NCBI Taxonomy" id="1816689"/>
    <lineage>
        <taxon>Bacteria</taxon>
        <taxon>Pseudomonadati</taxon>
        <taxon>Pseudomonadota</taxon>
        <taxon>Betaproteobacteria</taxon>
        <taxon>Burkholderiales</taxon>
        <taxon>Sutterellaceae</taxon>
        <taxon>Sutterella</taxon>
    </lineage>
</organism>
<keyword evidence="1" id="KW-0328">Glycosyltransferase</keyword>
<dbReference type="Pfam" id="PF00535">
    <property type="entry name" value="Glycos_transf_2"/>
    <property type="match status" value="1"/>
</dbReference>
<evidence type="ECO:0000259" key="3">
    <source>
        <dbReference type="Pfam" id="PF00535"/>
    </source>
</evidence>
<dbReference type="InterPro" id="IPR001173">
    <property type="entry name" value="Glyco_trans_2-like"/>
</dbReference>
<reference evidence="4 5" key="1">
    <citation type="journal article" date="2021" name="Sci. Rep.">
        <title>The distribution of antibiotic resistance genes in chicken gut microbiota commensals.</title>
        <authorList>
            <person name="Juricova H."/>
            <person name="Matiasovicova J."/>
            <person name="Kubasova T."/>
            <person name="Cejkova D."/>
            <person name="Rychlik I."/>
        </authorList>
    </citation>
    <scope>NUCLEOTIDE SEQUENCE [LARGE SCALE GENOMIC DNA]</scope>
    <source>
        <strain evidence="4 5">An829</strain>
    </source>
</reference>
<accession>A0ABS2DUR0</accession>
<feature type="non-terminal residue" evidence="4">
    <location>
        <position position="393"/>
    </location>
</feature>
<sequence>KYIGIVETDDYVRPEMFKNLYEIAEKNNVDFIKADFYRFNHDEEGKEILYLNKLTDDISFYNRVVNPRVEKKTFKFVMNTWSGIYNKEFLIKNRIRHNETPGASYQDTDFWFQTFSLAERAYFVDKPYYMNRRDNPNSSVYSNKKIYAFCDEFDYIYSKLFADGKNKDLLPEFQFYRYRSYMSSLNKCEGDDKRKFIQKFKEDILTSKERGELDLSLFTEGGKKTISLLLNETDTFISQQLKKKPVAYKLGTNSKEVIIQTQATGTPKISIIIPLYNAEKYIKECLTSVLNQTLKDIEVIVVNDGSTDLSLEKVKEFCEKDKRITLLSQPNSGSGKARNFGLSFARGEYIAFMDSDDWYPEKNILETLYSKAISNSAQICGGSFSNSKNGIVT</sequence>
<dbReference type="RefSeq" id="WP_205104757.1">
    <property type="nucleotide sequence ID" value="NZ_JACJJC010000102.1"/>
</dbReference>
<protein>
    <submittedName>
        <fullName evidence="4">Glycosyltransferase</fullName>
    </submittedName>
</protein>
<proteinExistence type="predicted"/>
<gene>
    <name evidence="4" type="ORF">H6A60_11495</name>
</gene>
<feature type="domain" description="Glycosyltransferase 2-like" evidence="3">
    <location>
        <begin position="270"/>
        <end position="384"/>
    </location>
</feature>
<keyword evidence="2" id="KW-0808">Transferase</keyword>